<dbReference type="InterPro" id="IPR032347">
    <property type="entry name" value="DUF4864"/>
</dbReference>
<keyword evidence="3" id="KW-1185">Reference proteome</keyword>
<organism evidence="2 3">
    <name type="scientific">Ruegeria atlantica</name>
    <dbReference type="NCBI Taxonomy" id="81569"/>
    <lineage>
        <taxon>Bacteria</taxon>
        <taxon>Pseudomonadati</taxon>
        <taxon>Pseudomonadota</taxon>
        <taxon>Alphaproteobacteria</taxon>
        <taxon>Rhodobacterales</taxon>
        <taxon>Roseobacteraceae</taxon>
        <taxon>Ruegeria</taxon>
    </lineage>
</organism>
<dbReference type="EMBL" id="CYPS01000036">
    <property type="protein sequence ID" value="CUH43435.1"/>
    <property type="molecule type" value="Genomic_DNA"/>
</dbReference>
<sequence length="133" mass="14578">MRRLLLAVSLSAGLASGAFAQNAEIEANIAAQIQAFKADDFVTAFTFASPNIQNFFGTPENFGAMVRNGYPMVWRPADVRFLELREVAGALWQKVMITDSNGQVHVLDYQMVQQENGWKINGVQLLGNSDPAA</sequence>
<protein>
    <recommendedName>
        <fullName evidence="4">DUF4864 domain-containing protein</fullName>
    </recommendedName>
</protein>
<dbReference type="Pfam" id="PF16156">
    <property type="entry name" value="DUF4864"/>
    <property type="match status" value="1"/>
</dbReference>
<proteinExistence type="predicted"/>
<name>A0A0P1E6K7_9RHOB</name>
<feature type="signal peptide" evidence="1">
    <location>
        <begin position="1"/>
        <end position="20"/>
    </location>
</feature>
<feature type="chain" id="PRO_5006061264" description="DUF4864 domain-containing protein" evidence="1">
    <location>
        <begin position="21"/>
        <end position="133"/>
    </location>
</feature>
<gene>
    <name evidence="2" type="ORF">RUM4293_02330</name>
</gene>
<accession>A0A0P1E6K7</accession>
<dbReference type="AlphaFoldDB" id="A0A0P1E6K7"/>
<reference evidence="3" key="1">
    <citation type="submission" date="2015-09" db="EMBL/GenBank/DDBJ databases">
        <authorList>
            <person name="Rodrigo-Torres L."/>
            <person name="Arahal D.R."/>
        </authorList>
    </citation>
    <scope>NUCLEOTIDE SEQUENCE [LARGE SCALE GENOMIC DNA]</scope>
    <source>
        <strain evidence="3">CECT 4293</strain>
    </source>
</reference>
<evidence type="ECO:0000256" key="1">
    <source>
        <dbReference type="SAM" id="SignalP"/>
    </source>
</evidence>
<dbReference type="Proteomes" id="UP000050786">
    <property type="component" value="Unassembled WGS sequence"/>
</dbReference>
<keyword evidence="1" id="KW-0732">Signal</keyword>
<evidence type="ECO:0008006" key="4">
    <source>
        <dbReference type="Google" id="ProtNLM"/>
    </source>
</evidence>
<evidence type="ECO:0000313" key="3">
    <source>
        <dbReference type="Proteomes" id="UP000050786"/>
    </source>
</evidence>
<dbReference type="RefSeq" id="WP_058273450.1">
    <property type="nucleotide sequence ID" value="NZ_CYPS01000036.1"/>
</dbReference>
<evidence type="ECO:0000313" key="2">
    <source>
        <dbReference type="EMBL" id="CUH43435.1"/>
    </source>
</evidence>